<feature type="compositionally biased region" description="Basic and acidic residues" evidence="1">
    <location>
        <begin position="87"/>
        <end position="107"/>
    </location>
</feature>
<gene>
    <name evidence="2" type="ORF">RQP18_08940</name>
</gene>
<organism evidence="2 3">
    <name type="scientific">Salinicoccus bachuensis</name>
    <dbReference type="NCBI Taxonomy" id="3136731"/>
    <lineage>
        <taxon>Bacteria</taxon>
        <taxon>Bacillati</taxon>
        <taxon>Bacillota</taxon>
        <taxon>Bacilli</taxon>
        <taxon>Bacillales</taxon>
        <taxon>Staphylococcaceae</taxon>
        <taxon>Salinicoccus</taxon>
    </lineage>
</organism>
<protein>
    <submittedName>
        <fullName evidence="2">YtxH domain-containing protein</fullName>
    </submittedName>
</protein>
<accession>A0ABZ3CFW6</accession>
<sequence>MENKLIPAVLIGALVGAGLSLIDKNTRNSVLSRSKDLKYYAQNPDEAKEKLSSDSGQSSKLQSLKDEAMFWKETIEEIRQNNPELEESIKDAKDTFQKKREQKQVNQ</sequence>
<dbReference type="Proteomes" id="UP001455384">
    <property type="component" value="Chromosome"/>
</dbReference>
<dbReference type="RefSeq" id="WP_342387355.1">
    <property type="nucleotide sequence ID" value="NZ_CP138333.2"/>
</dbReference>
<name>A0ABZ3CFW6_9STAP</name>
<dbReference type="EMBL" id="CP138333">
    <property type="protein sequence ID" value="WZX28779.1"/>
    <property type="molecule type" value="Genomic_DNA"/>
</dbReference>
<evidence type="ECO:0000313" key="3">
    <source>
        <dbReference type="Proteomes" id="UP001455384"/>
    </source>
</evidence>
<feature type="region of interest" description="Disordered" evidence="1">
    <location>
        <begin position="82"/>
        <end position="107"/>
    </location>
</feature>
<proteinExistence type="predicted"/>
<reference evidence="3" key="1">
    <citation type="submission" date="2023-10" db="EMBL/GenBank/DDBJ databases">
        <title>Genome analysis and identification of Salinococcus sp. Bachu38 nov., a PGPR from the rhizosphere of Tamarix.</title>
        <authorList>
            <person name="Liang Z."/>
            <person name="Zhang X."/>
            <person name="Jia J."/>
            <person name="Chen X."/>
            <person name="Wang Y."/>
            <person name="Wang Q."/>
            <person name="Wang R."/>
        </authorList>
    </citation>
    <scope>NUCLEOTIDE SEQUENCE [LARGE SCALE GENOMIC DNA]</scope>
    <source>
        <strain evidence="3">Bachu38</strain>
    </source>
</reference>
<evidence type="ECO:0000313" key="2">
    <source>
        <dbReference type="EMBL" id="WZX28779.1"/>
    </source>
</evidence>
<keyword evidence="3" id="KW-1185">Reference proteome</keyword>
<evidence type="ECO:0000256" key="1">
    <source>
        <dbReference type="SAM" id="MobiDB-lite"/>
    </source>
</evidence>